<gene>
    <name evidence="1" type="ORF">S06H3_57183</name>
</gene>
<feature type="non-terminal residue" evidence="1">
    <location>
        <position position="86"/>
    </location>
</feature>
<evidence type="ECO:0000313" key="1">
    <source>
        <dbReference type="EMBL" id="GAI57737.1"/>
    </source>
</evidence>
<name>X1PN78_9ZZZZ</name>
<organism evidence="1">
    <name type="scientific">marine sediment metagenome</name>
    <dbReference type="NCBI Taxonomy" id="412755"/>
    <lineage>
        <taxon>unclassified sequences</taxon>
        <taxon>metagenomes</taxon>
        <taxon>ecological metagenomes</taxon>
    </lineage>
</organism>
<comment type="caution">
    <text evidence="1">The sequence shown here is derived from an EMBL/GenBank/DDBJ whole genome shotgun (WGS) entry which is preliminary data.</text>
</comment>
<sequence length="86" mass="10205">MITETNKNTRIIPEFVKGQVSAYCEMIQRGKPSAILPIQNRYIDELQKYIESQYGLHVYAEELTEEWTTLWIYKDNYMLKIIQSSP</sequence>
<protein>
    <submittedName>
        <fullName evidence="1">Uncharacterized protein</fullName>
    </submittedName>
</protein>
<proteinExistence type="predicted"/>
<dbReference type="AlphaFoldDB" id="X1PN78"/>
<reference evidence="1" key="1">
    <citation type="journal article" date="2014" name="Front. Microbiol.">
        <title>High frequency of phylogenetically diverse reductive dehalogenase-homologous genes in deep subseafloor sedimentary metagenomes.</title>
        <authorList>
            <person name="Kawai M."/>
            <person name="Futagami T."/>
            <person name="Toyoda A."/>
            <person name="Takaki Y."/>
            <person name="Nishi S."/>
            <person name="Hori S."/>
            <person name="Arai W."/>
            <person name="Tsubouchi T."/>
            <person name="Morono Y."/>
            <person name="Uchiyama I."/>
            <person name="Ito T."/>
            <person name="Fujiyama A."/>
            <person name="Inagaki F."/>
            <person name="Takami H."/>
        </authorList>
    </citation>
    <scope>NUCLEOTIDE SEQUENCE</scope>
    <source>
        <strain evidence="1">Expedition CK06-06</strain>
    </source>
</reference>
<dbReference type="EMBL" id="BARV01036876">
    <property type="protein sequence ID" value="GAI57737.1"/>
    <property type="molecule type" value="Genomic_DNA"/>
</dbReference>
<accession>X1PN78</accession>